<evidence type="ECO:0000313" key="5">
    <source>
        <dbReference type="Proteomes" id="UP000675163"/>
    </source>
</evidence>
<name>A0A940PVV4_9MICO</name>
<dbReference type="PROSITE" id="PS50977">
    <property type="entry name" value="HTH_TETR_2"/>
    <property type="match status" value="1"/>
</dbReference>
<dbReference type="AlphaFoldDB" id="A0A940PVV4"/>
<sequence>MTEIDPRAARSRAALVEAMIGALDEGTLPASISITDIVKLAAVSRPTFYQHFKSMSALVHAAALMRLNSAFALVPAPDPQAEWETVSHESMTILLTHLTDYSVFYLAVLHDSGITPVSDIIDILATRFLDVAPFSPAIRADNEAARERAEFLAAGITWSVVRWLEAGGTDLQSAAHRFSAILISSVPASRAA</sequence>
<keyword evidence="5" id="KW-1185">Reference proteome</keyword>
<dbReference type="Pfam" id="PF00440">
    <property type="entry name" value="TetR_N"/>
    <property type="match status" value="1"/>
</dbReference>
<protein>
    <submittedName>
        <fullName evidence="4">AcrR family transcriptional regulator</fullName>
    </submittedName>
</protein>
<evidence type="ECO:0000313" key="4">
    <source>
        <dbReference type="EMBL" id="MBP1327185.1"/>
    </source>
</evidence>
<evidence type="ECO:0000256" key="2">
    <source>
        <dbReference type="PROSITE-ProRule" id="PRU00335"/>
    </source>
</evidence>
<gene>
    <name evidence="4" type="ORF">JOF28_002417</name>
</gene>
<feature type="domain" description="HTH tetR-type" evidence="3">
    <location>
        <begin position="9"/>
        <end position="70"/>
    </location>
</feature>
<dbReference type="InterPro" id="IPR001647">
    <property type="entry name" value="HTH_TetR"/>
</dbReference>
<dbReference type="EMBL" id="JAFIDA010000001">
    <property type="protein sequence ID" value="MBP1327185.1"/>
    <property type="molecule type" value="Genomic_DNA"/>
</dbReference>
<comment type="caution">
    <text evidence="4">The sequence shown here is derived from an EMBL/GenBank/DDBJ whole genome shotgun (WGS) entry which is preliminary data.</text>
</comment>
<accession>A0A940PVV4</accession>
<feature type="DNA-binding region" description="H-T-H motif" evidence="2">
    <location>
        <begin position="33"/>
        <end position="52"/>
    </location>
</feature>
<dbReference type="Gene3D" id="1.10.357.10">
    <property type="entry name" value="Tetracycline Repressor, domain 2"/>
    <property type="match status" value="1"/>
</dbReference>
<evidence type="ECO:0000259" key="3">
    <source>
        <dbReference type="PROSITE" id="PS50977"/>
    </source>
</evidence>
<dbReference type="Proteomes" id="UP000675163">
    <property type="component" value="Unassembled WGS sequence"/>
</dbReference>
<keyword evidence="1 2" id="KW-0238">DNA-binding</keyword>
<evidence type="ECO:0000256" key="1">
    <source>
        <dbReference type="ARBA" id="ARBA00023125"/>
    </source>
</evidence>
<dbReference type="SUPFAM" id="SSF46689">
    <property type="entry name" value="Homeodomain-like"/>
    <property type="match status" value="1"/>
</dbReference>
<reference evidence="4" key="1">
    <citation type="submission" date="2021-02" db="EMBL/GenBank/DDBJ databases">
        <title>Sequencing the genomes of 1000 actinobacteria strains.</title>
        <authorList>
            <person name="Klenk H.-P."/>
        </authorList>
    </citation>
    <scope>NUCLEOTIDE SEQUENCE</scope>
    <source>
        <strain evidence="4">DSM 22850</strain>
    </source>
</reference>
<dbReference type="RefSeq" id="WP_209705976.1">
    <property type="nucleotide sequence ID" value="NZ_JAFIDA010000001.1"/>
</dbReference>
<proteinExistence type="predicted"/>
<dbReference type="InterPro" id="IPR009057">
    <property type="entry name" value="Homeodomain-like_sf"/>
</dbReference>
<organism evidence="4 5">
    <name type="scientific">Leucobacter exalbidus</name>
    <dbReference type="NCBI Taxonomy" id="662960"/>
    <lineage>
        <taxon>Bacteria</taxon>
        <taxon>Bacillati</taxon>
        <taxon>Actinomycetota</taxon>
        <taxon>Actinomycetes</taxon>
        <taxon>Micrococcales</taxon>
        <taxon>Microbacteriaceae</taxon>
        <taxon>Leucobacter</taxon>
    </lineage>
</organism>
<dbReference type="GO" id="GO:0003677">
    <property type="term" value="F:DNA binding"/>
    <property type="evidence" value="ECO:0007669"/>
    <property type="project" value="UniProtKB-UniRule"/>
</dbReference>